<reference evidence="4" key="1">
    <citation type="submission" date="2017-02" db="UniProtKB">
        <authorList>
            <consortium name="WormBaseParasite"/>
        </authorList>
    </citation>
    <scope>IDENTIFICATION</scope>
</reference>
<organism evidence="4">
    <name type="scientific">Taenia asiatica</name>
    <name type="common">Asian tapeworm</name>
    <dbReference type="NCBI Taxonomy" id="60517"/>
    <lineage>
        <taxon>Eukaryota</taxon>
        <taxon>Metazoa</taxon>
        <taxon>Spiralia</taxon>
        <taxon>Lophotrochozoa</taxon>
        <taxon>Platyhelminthes</taxon>
        <taxon>Cestoda</taxon>
        <taxon>Eucestoda</taxon>
        <taxon>Cyclophyllidea</taxon>
        <taxon>Taeniidae</taxon>
        <taxon>Taenia</taxon>
    </lineage>
</organism>
<evidence type="ECO:0000256" key="1">
    <source>
        <dbReference type="SAM" id="MobiDB-lite"/>
    </source>
</evidence>
<dbReference type="AlphaFoldDB" id="A0A0R3WBB2"/>
<dbReference type="Gene3D" id="3.90.1290.10">
    <property type="entry name" value="Plakin repeat"/>
    <property type="match status" value="1"/>
</dbReference>
<dbReference type="WBParaSite" id="TASK_0000791901-mRNA-1">
    <property type="protein sequence ID" value="TASK_0000791901-mRNA-1"/>
    <property type="gene ID" value="TASK_0000791901"/>
</dbReference>
<protein>
    <submittedName>
        <fullName evidence="4">Calpain catalytic domain-containing protein</fullName>
    </submittedName>
</protein>
<feature type="region of interest" description="Disordered" evidence="1">
    <location>
        <begin position="1"/>
        <end position="23"/>
    </location>
</feature>
<sequence length="961" mass="107903">MEGSDEETPLEQQTTPPLKVEPSPMEESCLIVKEDSLQCFVSTAPTNFSICTQTLASTMLSSSTMTYAEVEHTSAMDSLENGALFAPTGRTLTNAMCQTIHDLPKVFSSCAVQTRISVEILTRVYEDAQGYPPNYGKSVLVPPRLLSTPNQLLFADAIVQTLPCEEDMSRLHYLHQSTQTLCSEIRSTSTMTDLEVKSKANESFVSHLDFPLDMELIAGLNVNRVQTSAPLSSRATQTHTVVEPSLSLCEVAYSYRYGKDALGKHLLSTGQQTAAESSKDLSLLVDYHLRNIEEICSASRWSLVSNSGSSPTSVSNGSSSQLLSPISQVSNSTQTSIFDLRCVATMTSETIKCTPTDRLFHGIVLSSEKKAMSHSLWSSIKHSLIQTAATKGYGPKSVQTCHSVKSSFDSSVRPFEGSDYAALIRGVPPLIPTGKEGNLIDDQAVELLHTPLTLRQIEQKVCHQDAEIQVDTPIKAWLEDCITGVGDDELNECIIILMNEQLRRPSCQRQPNIGGFKQHFNRSCQTTFDFVHLDQASKPKQTHIFRVDEMYQTEQVQVTSTYHKGEKEDWSQECVEVEKEIIQIEDDLQQPSDSGLSYLLEKSFGISKVNHIFCLRVRILEYELCDDFKRLLTPSWQKVIEVANQKTGVFTPMAIALHRKWVRMSSQHPHYVDSIRGKSLPFEEAFSLGYVRLASLPKLLDPRGPLVFIERESFGWHSVRGYGYVRSVDGTRMGFEEAWHAGFIRRSGNGTRLTVWDDHLSMWIPAEEAVAKNVLLVSTNRDFRVCKVRRKLFRVSAIRPGGLQGQWLNPLEALTYGMFAWQEGNVADTWLAQPQITRPTLSEAIFVPPTQEFIPLSWKCFYEAWKEGWIRLTQEPNADMVSVMDFDNRRIVKAFMNLVVNPFESTNRSLPPHPALRHPLSGAEAKSVLPPTTTKKTTKIKVNRKQSKKVRCYSLQQDDFT</sequence>
<dbReference type="EMBL" id="UYRS01018699">
    <property type="protein sequence ID" value="VDK39251.1"/>
    <property type="molecule type" value="Genomic_DNA"/>
</dbReference>
<dbReference type="Proteomes" id="UP000282613">
    <property type="component" value="Unassembled WGS sequence"/>
</dbReference>
<proteinExistence type="predicted"/>
<name>A0A0R3WBB2_TAEAS</name>
<keyword evidence="3" id="KW-1185">Reference proteome</keyword>
<accession>A0A0R3WBB2</accession>
<reference evidence="2 3" key="2">
    <citation type="submission" date="2018-11" db="EMBL/GenBank/DDBJ databases">
        <authorList>
            <consortium name="Pathogen Informatics"/>
        </authorList>
    </citation>
    <scope>NUCLEOTIDE SEQUENCE [LARGE SCALE GENOMIC DNA]</scope>
</reference>
<dbReference type="OrthoDB" id="6268792at2759"/>
<evidence type="ECO:0000313" key="4">
    <source>
        <dbReference type="WBParaSite" id="TASK_0000791901-mRNA-1"/>
    </source>
</evidence>
<feature type="region of interest" description="Disordered" evidence="1">
    <location>
        <begin position="921"/>
        <end position="943"/>
    </location>
</feature>
<evidence type="ECO:0000313" key="2">
    <source>
        <dbReference type="EMBL" id="VDK39251.1"/>
    </source>
</evidence>
<dbReference type="InterPro" id="IPR035915">
    <property type="entry name" value="Plakin_repeat_sf"/>
</dbReference>
<evidence type="ECO:0000313" key="3">
    <source>
        <dbReference type="Proteomes" id="UP000282613"/>
    </source>
</evidence>
<gene>
    <name evidence="2" type="ORF">TASK_LOCUS7920</name>
</gene>